<dbReference type="KEGG" id="tasa:A1Q1_05129"/>
<comment type="caution">
    <text evidence="2">The sequence shown here is derived from an EMBL/GenBank/DDBJ whole genome shotgun (WGS) entry which is preliminary data.</text>
</comment>
<feature type="compositionally biased region" description="Pro residues" evidence="1">
    <location>
        <begin position="301"/>
        <end position="313"/>
    </location>
</feature>
<feature type="region of interest" description="Disordered" evidence="1">
    <location>
        <begin position="292"/>
        <end position="362"/>
    </location>
</feature>
<dbReference type="VEuPathDB" id="FungiDB:A1Q1_05129"/>
<evidence type="ECO:0000313" key="2">
    <source>
        <dbReference type="EMBL" id="EJT46300.1"/>
    </source>
</evidence>
<dbReference type="Proteomes" id="UP000002748">
    <property type="component" value="Unassembled WGS sequence"/>
</dbReference>
<evidence type="ECO:0000256" key="1">
    <source>
        <dbReference type="SAM" id="MobiDB-lite"/>
    </source>
</evidence>
<dbReference type="HOGENOM" id="CLU_548827_0_0_1"/>
<dbReference type="EMBL" id="ALBS01000297">
    <property type="protein sequence ID" value="EJT46300.1"/>
    <property type="molecule type" value="Genomic_DNA"/>
</dbReference>
<reference evidence="2 3" key="1">
    <citation type="journal article" date="2012" name="Eukaryot. Cell">
        <title>Draft genome sequence of CBS 2479, the standard type strain of Trichosporon asahii.</title>
        <authorList>
            <person name="Yang R.Y."/>
            <person name="Li H.T."/>
            <person name="Zhu H."/>
            <person name="Zhou G.P."/>
            <person name="Wang M."/>
            <person name="Wang L."/>
        </authorList>
    </citation>
    <scope>NUCLEOTIDE SEQUENCE [LARGE SCALE GENOMIC DNA]</scope>
    <source>
        <strain evidence="3">ATCC 90039 / CBS 2479 / JCM 2466 / KCTC 7840 / NCYC 2677 / UAMH 7654</strain>
    </source>
</reference>
<sequence length="497" mass="53179">MAALLILPLVLSAPLQAPFLYHETPTNTPALAIEPHDKPEVLKAGFSSKGAGIPVLHDLCSGYDLVKVFNAGESGETGGTSEASVYIYHAPRGFCVSLFAPDTDVSVTITSTIDSAVDPTTHDDADIINENPDKVLERKEAMGDLEGELYDERGPDLEGAGAQVVKGATEMRRDGASWTGRGSMPGSLRLRTIEDCVRILAEVGGKKSDTERTKRTRRPPNDPITLITNFHGLLHVDMLYYTYAPVPVLAANSALRLAVVVDIRVTLARGLLDFSERLARLAALAALVTVEQHGRRRARRPAPPPLPSSPHSPPLRDTSRAGASLPPQFALHAHPPESTPLRARAADTGPRRPAGGTNNNAGVRVETPPLPSPEQCAPIAVPVVAAVGFEGCTRSAAVGPESATSQRTVCAVTRVLEEIRLHADAVREVIGDEIRRTFQVGSVVEYIQLIEWAQWRLSLERMAGLDGVQEALKEMVARVISAVGESAIMPSPKALLA</sequence>
<organism evidence="2 3">
    <name type="scientific">Trichosporon asahii var. asahii (strain ATCC 90039 / CBS 2479 / JCM 2466 / KCTC 7840 / NBRC 103889/ NCYC 2677 / UAMH 7654)</name>
    <name type="common">Yeast</name>
    <dbReference type="NCBI Taxonomy" id="1186058"/>
    <lineage>
        <taxon>Eukaryota</taxon>
        <taxon>Fungi</taxon>
        <taxon>Dikarya</taxon>
        <taxon>Basidiomycota</taxon>
        <taxon>Agaricomycotina</taxon>
        <taxon>Tremellomycetes</taxon>
        <taxon>Trichosporonales</taxon>
        <taxon>Trichosporonaceae</taxon>
        <taxon>Trichosporon</taxon>
    </lineage>
</organism>
<evidence type="ECO:0000313" key="3">
    <source>
        <dbReference type="Proteomes" id="UP000002748"/>
    </source>
</evidence>
<dbReference type="RefSeq" id="XP_014177411.1">
    <property type="nucleotide sequence ID" value="XM_014321936.1"/>
</dbReference>
<dbReference type="GeneID" id="25988641"/>
<proteinExistence type="predicted"/>
<gene>
    <name evidence="2" type="ORF">A1Q1_05129</name>
</gene>
<accession>J4U7J8</accession>
<dbReference type="AlphaFoldDB" id="J4U7J8"/>
<protein>
    <submittedName>
        <fullName evidence="2">Uncharacterized protein</fullName>
    </submittedName>
</protein>
<name>J4U7J8_TRIAS</name>